<keyword evidence="2" id="KW-1185">Reference proteome</keyword>
<gene>
    <name evidence="1" type="ORF">NDU88_007598</name>
</gene>
<comment type="caution">
    <text evidence="1">The sequence shown here is derived from an EMBL/GenBank/DDBJ whole genome shotgun (WGS) entry which is preliminary data.</text>
</comment>
<dbReference type="AlphaFoldDB" id="A0AAV7NTR5"/>
<protein>
    <submittedName>
        <fullName evidence="1">Uncharacterized protein</fullName>
    </submittedName>
</protein>
<evidence type="ECO:0000313" key="1">
    <source>
        <dbReference type="EMBL" id="KAJ1119412.1"/>
    </source>
</evidence>
<dbReference type="Proteomes" id="UP001066276">
    <property type="component" value="Chromosome 8"/>
</dbReference>
<evidence type="ECO:0000313" key="2">
    <source>
        <dbReference type="Proteomes" id="UP001066276"/>
    </source>
</evidence>
<accession>A0AAV7NTR5</accession>
<proteinExistence type="predicted"/>
<dbReference type="EMBL" id="JANPWB010000012">
    <property type="protein sequence ID" value="KAJ1119412.1"/>
    <property type="molecule type" value="Genomic_DNA"/>
</dbReference>
<name>A0AAV7NTR5_PLEWA</name>
<sequence>MNACRCPAASSELQGGSDSICQPRLLFDPGASYCAHALPRQLWRIQRVQRGERSRSAKELRYAFQRETMLPPAMFPHPINGPYVNLNINCR</sequence>
<reference evidence="1" key="1">
    <citation type="journal article" date="2022" name="bioRxiv">
        <title>Sequencing and chromosome-scale assembly of the giantPleurodeles waltlgenome.</title>
        <authorList>
            <person name="Brown T."/>
            <person name="Elewa A."/>
            <person name="Iarovenko S."/>
            <person name="Subramanian E."/>
            <person name="Araus A.J."/>
            <person name="Petzold A."/>
            <person name="Susuki M."/>
            <person name="Suzuki K.-i.T."/>
            <person name="Hayashi T."/>
            <person name="Toyoda A."/>
            <person name="Oliveira C."/>
            <person name="Osipova E."/>
            <person name="Leigh N.D."/>
            <person name="Simon A."/>
            <person name="Yun M.H."/>
        </authorList>
    </citation>
    <scope>NUCLEOTIDE SEQUENCE</scope>
    <source>
        <strain evidence="1">20211129_DDA</strain>
        <tissue evidence="1">Liver</tissue>
    </source>
</reference>
<organism evidence="1 2">
    <name type="scientific">Pleurodeles waltl</name>
    <name type="common">Iberian ribbed newt</name>
    <dbReference type="NCBI Taxonomy" id="8319"/>
    <lineage>
        <taxon>Eukaryota</taxon>
        <taxon>Metazoa</taxon>
        <taxon>Chordata</taxon>
        <taxon>Craniata</taxon>
        <taxon>Vertebrata</taxon>
        <taxon>Euteleostomi</taxon>
        <taxon>Amphibia</taxon>
        <taxon>Batrachia</taxon>
        <taxon>Caudata</taxon>
        <taxon>Salamandroidea</taxon>
        <taxon>Salamandridae</taxon>
        <taxon>Pleurodelinae</taxon>
        <taxon>Pleurodeles</taxon>
    </lineage>
</organism>